<accession>A0A239VE36</accession>
<dbReference type="GO" id="GO:0031956">
    <property type="term" value="F:medium-chain fatty acid-CoA ligase activity"/>
    <property type="evidence" value="ECO:0007669"/>
    <property type="project" value="TreeGrafter"/>
</dbReference>
<evidence type="ECO:0000256" key="2">
    <source>
        <dbReference type="ARBA" id="ARBA00022598"/>
    </source>
</evidence>
<dbReference type="InterPro" id="IPR025110">
    <property type="entry name" value="AMP-bd_C"/>
</dbReference>
<feature type="domain" description="AMP-binding enzyme C-terminal" evidence="4">
    <location>
        <begin position="423"/>
        <end position="499"/>
    </location>
</feature>
<organism evidence="5 6">
    <name type="scientific">Dermatophilus congolensis</name>
    <dbReference type="NCBI Taxonomy" id="1863"/>
    <lineage>
        <taxon>Bacteria</taxon>
        <taxon>Bacillati</taxon>
        <taxon>Actinomycetota</taxon>
        <taxon>Actinomycetes</taxon>
        <taxon>Micrococcales</taxon>
        <taxon>Dermatophilaceae</taxon>
        <taxon>Dermatophilus</taxon>
    </lineage>
</organism>
<dbReference type="Gene3D" id="3.40.50.12780">
    <property type="entry name" value="N-terminal domain of ligase-like"/>
    <property type="match status" value="1"/>
</dbReference>
<evidence type="ECO:0000256" key="1">
    <source>
        <dbReference type="ARBA" id="ARBA00006432"/>
    </source>
</evidence>
<dbReference type="SUPFAM" id="SSF56801">
    <property type="entry name" value="Acetyl-CoA synthetase-like"/>
    <property type="match status" value="1"/>
</dbReference>
<dbReference type="Pfam" id="PF00501">
    <property type="entry name" value="AMP-binding"/>
    <property type="match status" value="1"/>
</dbReference>
<comment type="similarity">
    <text evidence="1">Belongs to the ATP-dependent AMP-binding enzyme family.</text>
</comment>
<sequence length="512" mass="55359">MPDMTYSGWFTARARREPQRAALTFEGRTWTYGELCDEVDRLAQGLRERGVRQADRIAYVGENHAALLMTLIAAGRIGAIMLPVNFRLAEEELAFILADSGAVAVVADPPRAQLLDSVFAAGHEGVAGRVRLVVDQPCAGWEEFTEVVGGSAPIDAPALVRNDDPALLMYTSGTTGSPKGAVLTHANLWWNDESLFGIFHVTAQDTTLAVAPLFHIAGLNVTVGMTWKRGGRVVVMRRFTPAAFLSTIETERVNTLLAVPAMFLATMRAPEFAEADLSSLRVCLCGGAPVPPQVVTTLGERGVTVVPAYGLTECAPCVMVLAPDAAATHPSSVGKVPMYMDVKLMHEGVEQTGPEAEGEIWVRGGNITVGYWNNPVATAAAIDEAGWFRTGDVGRRDAAGFHYVVDRIKDVVITGGENVYPAELEHHLLDHPVVVEVAVIGTADDVWGEAVTAVVVPADGEERVGVDDFRSVLEGKVARFKWPRRIEFVNELPRNAQGKVLKTVLRDRFSEK</sequence>
<gene>
    <name evidence="5" type="primary">fadK</name>
    <name evidence="5" type="ORF">SAMEA4475696_00806</name>
</gene>
<dbReference type="EC" id="6.2.1.-" evidence="5"/>
<dbReference type="InterPro" id="IPR042099">
    <property type="entry name" value="ANL_N_sf"/>
</dbReference>
<dbReference type="EMBL" id="LT906453">
    <property type="protein sequence ID" value="SNV19764.1"/>
    <property type="molecule type" value="Genomic_DNA"/>
</dbReference>
<dbReference type="PROSITE" id="PS00455">
    <property type="entry name" value="AMP_BINDING"/>
    <property type="match status" value="1"/>
</dbReference>
<dbReference type="Gene3D" id="3.30.300.30">
    <property type="match status" value="1"/>
</dbReference>
<dbReference type="InterPro" id="IPR000873">
    <property type="entry name" value="AMP-dep_synth/lig_dom"/>
</dbReference>
<dbReference type="STRING" id="1121387.GCA_000429885_02301"/>
<proteinExistence type="inferred from homology"/>
<dbReference type="Pfam" id="PF13193">
    <property type="entry name" value="AMP-binding_C"/>
    <property type="match status" value="1"/>
</dbReference>
<dbReference type="GO" id="GO:0006631">
    <property type="term" value="P:fatty acid metabolic process"/>
    <property type="evidence" value="ECO:0007669"/>
    <property type="project" value="TreeGrafter"/>
</dbReference>
<dbReference type="AlphaFoldDB" id="A0A239VE36"/>
<evidence type="ECO:0000259" key="3">
    <source>
        <dbReference type="Pfam" id="PF00501"/>
    </source>
</evidence>
<reference evidence="5 6" key="1">
    <citation type="submission" date="2017-06" db="EMBL/GenBank/DDBJ databases">
        <authorList>
            <consortium name="Pathogen Informatics"/>
        </authorList>
    </citation>
    <scope>NUCLEOTIDE SEQUENCE [LARGE SCALE GENOMIC DNA]</scope>
    <source>
        <strain evidence="5 6">NCTC13039</strain>
    </source>
</reference>
<dbReference type="Proteomes" id="UP000242637">
    <property type="component" value="Chromosome 1"/>
</dbReference>
<keyword evidence="6" id="KW-1185">Reference proteome</keyword>
<feature type="domain" description="AMP-dependent synthetase/ligase" evidence="3">
    <location>
        <begin position="10"/>
        <end position="372"/>
    </location>
</feature>
<protein>
    <submittedName>
        <fullName evidence="5">Short-chain-fatty-acid--CoA ligase</fullName>
        <ecNumber evidence="5">6.2.1.-</ecNumber>
    </submittedName>
</protein>
<name>A0A239VE36_9MICO</name>
<dbReference type="PANTHER" id="PTHR43201:SF5">
    <property type="entry name" value="MEDIUM-CHAIN ACYL-COA LIGASE ACSF2, MITOCHONDRIAL"/>
    <property type="match status" value="1"/>
</dbReference>
<evidence type="ECO:0000313" key="5">
    <source>
        <dbReference type="EMBL" id="SNV19764.1"/>
    </source>
</evidence>
<dbReference type="FunFam" id="3.30.300.30:FF:000008">
    <property type="entry name" value="2,3-dihydroxybenzoate-AMP ligase"/>
    <property type="match status" value="1"/>
</dbReference>
<dbReference type="InterPro" id="IPR020845">
    <property type="entry name" value="AMP-binding_CS"/>
</dbReference>
<evidence type="ECO:0000313" key="6">
    <source>
        <dbReference type="Proteomes" id="UP000242637"/>
    </source>
</evidence>
<dbReference type="PANTHER" id="PTHR43201">
    <property type="entry name" value="ACYL-COA SYNTHETASE"/>
    <property type="match status" value="1"/>
</dbReference>
<dbReference type="KEGG" id="dco:SAMEA4475696_0806"/>
<dbReference type="InterPro" id="IPR045851">
    <property type="entry name" value="AMP-bd_C_sf"/>
</dbReference>
<keyword evidence="2 5" id="KW-0436">Ligase</keyword>
<evidence type="ECO:0000259" key="4">
    <source>
        <dbReference type="Pfam" id="PF13193"/>
    </source>
</evidence>